<dbReference type="EC" id="4.99.1.3" evidence="5"/>
<comment type="catalytic activity">
    <reaction evidence="5">
        <text>Co-sirohydrochlorin + 2 H(+) = sirohydrochlorin + Co(2+)</text>
        <dbReference type="Rhea" id="RHEA:15893"/>
        <dbReference type="ChEBI" id="CHEBI:15378"/>
        <dbReference type="ChEBI" id="CHEBI:48828"/>
        <dbReference type="ChEBI" id="CHEBI:58351"/>
        <dbReference type="ChEBI" id="CHEBI:60049"/>
        <dbReference type="EC" id="4.99.1.3"/>
    </reaction>
</comment>
<evidence type="ECO:0000313" key="8">
    <source>
        <dbReference type="Proteomes" id="UP000427373"/>
    </source>
</evidence>
<evidence type="ECO:0000256" key="5">
    <source>
        <dbReference type="HAMAP-Rule" id="MF_00785"/>
    </source>
</evidence>
<dbReference type="GeneID" id="42799910"/>
<feature type="active site" description="Proton acceptor" evidence="5">
    <location>
        <position position="9"/>
    </location>
</feature>
<comment type="function">
    <text evidence="5">Catalyzes the insertion of Co(2+) into sirohydrochlorin as part of the anaerobic pathway to cobalamin biosynthesis.</text>
</comment>
<comment type="subunit">
    <text evidence="5">Homotetramer; dimer of dimers.</text>
</comment>
<protein>
    <recommendedName>
        <fullName evidence="5">Sirohydrochlorin cobaltochelatase</fullName>
        <ecNumber evidence="5">4.99.1.3</ecNumber>
    </recommendedName>
    <alternativeName>
        <fullName evidence="5">CbiXS</fullName>
    </alternativeName>
</protein>
<dbReference type="Gene3D" id="3.40.50.1400">
    <property type="match status" value="1"/>
</dbReference>
<feature type="binding site" evidence="5">
    <location>
        <position position="43"/>
    </location>
    <ligand>
        <name>substrate</name>
    </ligand>
</feature>
<keyword evidence="4 5" id="KW-0170">Cobalt</keyword>
<reference evidence="7 8" key="1">
    <citation type="submission" date="2019-10" db="EMBL/GenBank/DDBJ databases">
        <title>Genome Sequences from Six Type Strain Members of the Archaeal Family Sulfolobaceae: Acidianus ambivalens, Acidianus infernus, Metallosphaera prunae, Stygiolobus azoricus, Sulfolobus metallicus, and Sulfurisphaera ohwakuensis.</title>
        <authorList>
            <person name="Counts J.A."/>
            <person name="Kelly R.M."/>
        </authorList>
    </citation>
    <scope>NUCLEOTIDE SEQUENCE [LARGE SCALE GENOMIC DNA]</scope>
    <source>
        <strain evidence="7 8">TA-1</strain>
    </source>
</reference>
<dbReference type="GO" id="GO:0019251">
    <property type="term" value="P:anaerobic cobalamin biosynthetic process"/>
    <property type="evidence" value="ECO:0007669"/>
    <property type="project" value="UniProtKB-UniRule"/>
</dbReference>
<accession>A0A650CDW8</accession>
<evidence type="ECO:0000256" key="4">
    <source>
        <dbReference type="ARBA" id="ARBA00023285"/>
    </source>
</evidence>
<keyword evidence="8" id="KW-1185">Reference proteome</keyword>
<dbReference type="InterPro" id="IPR050963">
    <property type="entry name" value="Sirohydro_Cobaltochel/CbiX"/>
</dbReference>
<comment type="similarity">
    <text evidence="5">Belongs to the CbiX family. CbiXS subfamily.</text>
</comment>
<dbReference type="Proteomes" id="UP000427373">
    <property type="component" value="Chromosome"/>
</dbReference>
<keyword evidence="2 5" id="KW-0479">Metal-binding</keyword>
<evidence type="ECO:0000256" key="1">
    <source>
        <dbReference type="ARBA" id="ARBA00022573"/>
    </source>
</evidence>
<comment type="pathway">
    <text evidence="5">Cofactor biosynthesis; adenosylcobalamin biosynthesis; cob(II)yrinate a,c-diamide from sirohydrochlorin (anaerobic route): step 1/10.</text>
</comment>
<name>A0A650CDW8_SULOH</name>
<feature type="binding site" evidence="5">
    <location>
        <position position="73"/>
    </location>
    <ligand>
        <name>Co(2+)</name>
        <dbReference type="ChEBI" id="CHEBI:48828"/>
    </ligand>
</feature>
<dbReference type="RefSeq" id="WP_156013638.1">
    <property type="nucleotide sequence ID" value="NZ_CP045484.1"/>
</dbReference>
<reference evidence="6 9" key="2">
    <citation type="submission" date="2020-08" db="EMBL/GenBank/DDBJ databases">
        <title>Genomic Encyclopedia of Type Strains, Phase IV (KMG-IV): sequencing the most valuable type-strain genomes for metagenomic binning, comparative biology and taxonomic classification.</title>
        <authorList>
            <person name="Goeker M."/>
        </authorList>
    </citation>
    <scope>NUCLEOTIDE SEQUENCE [LARGE SCALE GENOMIC DNA]</scope>
    <source>
        <strain evidence="6 9">DSM 12421</strain>
    </source>
</reference>
<keyword evidence="3 5" id="KW-0456">Lyase</keyword>
<keyword evidence="1 5" id="KW-0169">Cobalamin biosynthesis</keyword>
<dbReference type="HAMAP" id="MF_00785">
    <property type="entry name" value="CbiX"/>
    <property type="match status" value="1"/>
</dbReference>
<evidence type="ECO:0000256" key="3">
    <source>
        <dbReference type="ARBA" id="ARBA00023239"/>
    </source>
</evidence>
<dbReference type="GO" id="GO:0016852">
    <property type="term" value="F:sirohydrochlorin cobaltochelatase activity"/>
    <property type="evidence" value="ECO:0007669"/>
    <property type="project" value="UniProtKB-UniRule"/>
</dbReference>
<dbReference type="InterPro" id="IPR002762">
    <property type="entry name" value="CbiX-like"/>
</dbReference>
<evidence type="ECO:0000313" key="9">
    <source>
        <dbReference type="Proteomes" id="UP000582213"/>
    </source>
</evidence>
<dbReference type="GO" id="GO:0050897">
    <property type="term" value="F:cobalt ion binding"/>
    <property type="evidence" value="ECO:0007669"/>
    <property type="project" value="UniProtKB-UniRule"/>
</dbReference>
<dbReference type="PANTHER" id="PTHR33542">
    <property type="entry name" value="SIROHYDROCHLORIN FERROCHELATASE, CHLOROPLASTIC"/>
    <property type="match status" value="1"/>
</dbReference>
<dbReference type="AlphaFoldDB" id="A0A650CDW8"/>
<organism evidence="7 8">
    <name type="scientific">Sulfurisphaera ohwakuensis</name>
    <dbReference type="NCBI Taxonomy" id="69656"/>
    <lineage>
        <taxon>Archaea</taxon>
        <taxon>Thermoproteota</taxon>
        <taxon>Thermoprotei</taxon>
        <taxon>Sulfolobales</taxon>
        <taxon>Sulfolobaceae</taxon>
        <taxon>Sulfurisphaera</taxon>
    </lineage>
</organism>
<evidence type="ECO:0000313" key="7">
    <source>
        <dbReference type="EMBL" id="QGR16030.1"/>
    </source>
</evidence>
<sequence length="120" mass="13586">MYGVLLVLHGSKIKEWQDVAIQYANLLRKYFDLVEYGFIEFNQPSITEAAKKLASNGVDTIIVVPLLFAAGTHFKRDIPKQLEEIRGVKIMIAEPIGVDERVAEILKERVEEVLRSGTRS</sequence>
<dbReference type="PANTHER" id="PTHR33542:SF3">
    <property type="entry name" value="SIROHYDROCHLORIN FERROCHELATASE, CHLOROPLASTIC"/>
    <property type="match status" value="1"/>
</dbReference>
<dbReference type="Pfam" id="PF01903">
    <property type="entry name" value="CbiX"/>
    <property type="match status" value="1"/>
</dbReference>
<dbReference type="EMBL" id="CP045484">
    <property type="protein sequence ID" value="QGR16030.1"/>
    <property type="molecule type" value="Genomic_DNA"/>
</dbReference>
<gene>
    <name evidence="5" type="primary">cbiX</name>
    <name evidence="7" type="ORF">D1869_01645</name>
    <name evidence="6" type="ORF">HNQ62_000779</name>
</gene>
<feature type="binding site" evidence="5">
    <location>
        <begin position="68"/>
        <end position="73"/>
    </location>
    <ligand>
        <name>substrate</name>
    </ligand>
</feature>
<evidence type="ECO:0000313" key="6">
    <source>
        <dbReference type="EMBL" id="MBB5253046.1"/>
    </source>
</evidence>
<proteinExistence type="inferred from homology"/>
<dbReference type="EMBL" id="JACHFY010000002">
    <property type="protein sequence ID" value="MBB5253046.1"/>
    <property type="molecule type" value="Genomic_DNA"/>
</dbReference>
<dbReference type="SUPFAM" id="SSF53800">
    <property type="entry name" value="Chelatase"/>
    <property type="match status" value="1"/>
</dbReference>
<dbReference type="InterPro" id="IPR023652">
    <property type="entry name" value="SiroHydchlorin_Cochelatase"/>
</dbReference>
<dbReference type="KEGG" id="soh:D1869_01645"/>
<evidence type="ECO:0000256" key="2">
    <source>
        <dbReference type="ARBA" id="ARBA00022723"/>
    </source>
</evidence>
<dbReference type="Proteomes" id="UP000582213">
    <property type="component" value="Unassembled WGS sequence"/>
</dbReference>
<dbReference type="OrthoDB" id="11653at2157"/>
<dbReference type="CDD" id="cd03416">
    <property type="entry name" value="CbiX_SirB_N"/>
    <property type="match status" value="1"/>
</dbReference>
<dbReference type="UniPathway" id="UPA00148">
    <property type="reaction ID" value="UER00223"/>
</dbReference>
<feature type="binding site" evidence="5">
    <location>
        <position position="9"/>
    </location>
    <ligand>
        <name>Co(2+)</name>
        <dbReference type="ChEBI" id="CHEBI:48828"/>
    </ligand>
</feature>